<dbReference type="Gene3D" id="2.30.38.10">
    <property type="entry name" value="Luciferase, Domain 3"/>
    <property type="match status" value="1"/>
</dbReference>
<dbReference type="SUPFAM" id="SSF56801">
    <property type="entry name" value="Acetyl-CoA synthetase-like"/>
    <property type="match status" value="1"/>
</dbReference>
<evidence type="ECO:0000313" key="6">
    <source>
        <dbReference type="EMBL" id="KAJ5282705.1"/>
    </source>
</evidence>
<dbReference type="Gene3D" id="3.30.300.30">
    <property type="match status" value="1"/>
</dbReference>
<evidence type="ECO:0000256" key="2">
    <source>
        <dbReference type="ARBA" id="ARBA00022553"/>
    </source>
</evidence>
<dbReference type="Gene3D" id="3.30.559.30">
    <property type="entry name" value="Nonribosomal peptide synthetase, condensation domain"/>
    <property type="match status" value="2"/>
</dbReference>
<dbReference type="PANTHER" id="PTHR45527">
    <property type="entry name" value="NONRIBOSOMAL PEPTIDE SYNTHETASE"/>
    <property type="match status" value="1"/>
</dbReference>
<sequence>MATLVRGAWALVASQYTGSDDVVFGETLTGRDIALPGVESIVGPLIATIPIRIQVRRSNTVESYLQTVQQTVLARTPYQHMGMQNIRKVSQDAQYACEAGTGLVIQPDPEYVGSELGFELGDVVREALHFNPYPLMVAFGIRKGGLRVCASFDTSLIEGSQMQRILAQLETACVQLSKGLNKRIDEISCLPETEVDQIWQWNKAPPLSVDETTGNLRAPASTKQASVYPRTAIPWVCDARNPDLLSPIGSVGELWLEGNCLSGETVESPAWLGAGSSGCAGRTGKVQPTGDMVQLQDDGSLVFVGRKENVVPLQGHAVDIADLESHFAKYLPSTTRAAASVFQPLREGTQKVPEQELAVFIENQPSQEDSVRVMPAKYEMVGEETTVCDTIPVTLAVSLKKLDKFIRDSLPSYMAPSVYVVVDKLPTGLEQLDHTSLNTLASKIPQSVLEDLRGGFKDAWTKGLAQTNLSPTEKILQSAWAKILRLSPEQIDVDDNFFRLGGDSVLAMKLVSSLRTQGHSLSVADIFQHMRLGDAAKVLKVDQVKESVQPYKPFSSLSNLDVKMFLASTVRPKLVNPGWPIEDVSPVTDSQALDIRGTIGVPRTSIQYTMLYFDQNIDREQLLRACNDLVKTHDILRTVFIEHESSFLQVVLQDAHVPVVMHQADKEIEQYVTELCTTDIESNFELGSPFLKVFHVQGADGKHCLILGLSHSQYDGVSLPRLLQDLETLYTGDNVVDFEPFASYMARVSDGNLQTEAVNYWSDLLKDSTLSVLDGASVQPTDKAIFHEKAVEEFHPVQEITTANVLTAAWALVLARRLGKPDVTFGTVTSGRTIDLANVENVMGPCYQLTPVRVKFESQWTAMDLMRFVQKQSAESAAHDFLGFEKISKQCAQWAPEAQSFDSIVHHQDWDDFDDMPFAGSSCKVDISNPHGDAAYPLKAVSFVRGGKMHVGFVGSERDGAFVDATLDELAAAVQELSGCPSGPLALGV</sequence>
<dbReference type="Pfam" id="PF00550">
    <property type="entry name" value="PP-binding"/>
    <property type="match status" value="1"/>
</dbReference>
<dbReference type="InterPro" id="IPR036736">
    <property type="entry name" value="ACP-like_sf"/>
</dbReference>
<dbReference type="PROSITE" id="PS50075">
    <property type="entry name" value="CARRIER"/>
    <property type="match status" value="1"/>
</dbReference>
<dbReference type="InterPro" id="IPR006162">
    <property type="entry name" value="Ppantetheine_attach_site"/>
</dbReference>
<dbReference type="Gene3D" id="1.10.1200.10">
    <property type="entry name" value="ACP-like"/>
    <property type="match status" value="1"/>
</dbReference>
<dbReference type="PANTHER" id="PTHR45527:SF3">
    <property type="entry name" value="SIDEROPHORE SYNTHETASE (EUROFUNG)"/>
    <property type="match status" value="1"/>
</dbReference>
<proteinExistence type="inferred from homology"/>
<dbReference type="InterPro" id="IPR045851">
    <property type="entry name" value="AMP-bd_C_sf"/>
</dbReference>
<dbReference type="PROSITE" id="PS00012">
    <property type="entry name" value="PHOSPHOPANTETHEINE"/>
    <property type="match status" value="1"/>
</dbReference>
<comment type="similarity">
    <text evidence="4">Belongs to the NRP synthetase family.</text>
</comment>
<organism evidence="6 7">
    <name type="scientific">Penicillium chrysogenum</name>
    <name type="common">Penicillium notatum</name>
    <dbReference type="NCBI Taxonomy" id="5076"/>
    <lineage>
        <taxon>Eukaryota</taxon>
        <taxon>Fungi</taxon>
        <taxon>Dikarya</taxon>
        <taxon>Ascomycota</taxon>
        <taxon>Pezizomycotina</taxon>
        <taxon>Eurotiomycetes</taxon>
        <taxon>Eurotiomycetidae</taxon>
        <taxon>Eurotiales</taxon>
        <taxon>Aspergillaceae</taxon>
        <taxon>Penicillium</taxon>
        <taxon>Penicillium chrysogenum species complex</taxon>
    </lineage>
</organism>
<dbReference type="EMBL" id="JAPVEB010000001">
    <property type="protein sequence ID" value="KAJ5282705.1"/>
    <property type="molecule type" value="Genomic_DNA"/>
</dbReference>
<protein>
    <recommendedName>
        <fullName evidence="5">Carrier domain-containing protein</fullName>
    </recommendedName>
</protein>
<evidence type="ECO:0000313" key="7">
    <source>
        <dbReference type="Proteomes" id="UP001220256"/>
    </source>
</evidence>
<accession>A0ABQ8WUJ9</accession>
<keyword evidence="3" id="KW-0436">Ligase</keyword>
<name>A0ABQ8WUJ9_PENCH</name>
<keyword evidence="2" id="KW-0597">Phosphoprotein</keyword>
<evidence type="ECO:0000256" key="1">
    <source>
        <dbReference type="ARBA" id="ARBA00022450"/>
    </source>
</evidence>
<dbReference type="InterPro" id="IPR023213">
    <property type="entry name" value="CAT-like_dom_sf"/>
</dbReference>
<dbReference type="Proteomes" id="UP001220256">
    <property type="component" value="Unassembled WGS sequence"/>
</dbReference>
<dbReference type="InterPro" id="IPR009081">
    <property type="entry name" value="PP-bd_ACP"/>
</dbReference>
<keyword evidence="7" id="KW-1185">Reference proteome</keyword>
<dbReference type="SUPFAM" id="SSF52777">
    <property type="entry name" value="CoA-dependent acyltransferases"/>
    <property type="match status" value="3"/>
</dbReference>
<dbReference type="CDD" id="cd19542">
    <property type="entry name" value="CT_NRPS-like"/>
    <property type="match status" value="1"/>
</dbReference>
<dbReference type="Gene3D" id="3.30.559.10">
    <property type="entry name" value="Chloramphenicol acetyltransferase-like domain"/>
    <property type="match status" value="1"/>
</dbReference>
<evidence type="ECO:0000256" key="3">
    <source>
        <dbReference type="ARBA" id="ARBA00022598"/>
    </source>
</evidence>
<feature type="domain" description="Carrier" evidence="5">
    <location>
        <begin position="467"/>
        <end position="543"/>
    </location>
</feature>
<dbReference type="SUPFAM" id="SSF47336">
    <property type="entry name" value="ACP-like"/>
    <property type="match status" value="1"/>
</dbReference>
<comment type="caution">
    <text evidence="6">The sequence shown here is derived from an EMBL/GenBank/DDBJ whole genome shotgun (WGS) entry which is preliminary data.</text>
</comment>
<keyword evidence="1" id="KW-0596">Phosphopantetheine</keyword>
<evidence type="ECO:0000256" key="4">
    <source>
        <dbReference type="ARBA" id="ARBA00029454"/>
    </source>
</evidence>
<gene>
    <name evidence="6" type="ORF">N7505_000685</name>
</gene>
<dbReference type="InterPro" id="IPR001242">
    <property type="entry name" value="Condensation_dom"/>
</dbReference>
<reference evidence="6 7" key="1">
    <citation type="journal article" date="2023" name="IMA Fungus">
        <title>Comparative genomic study of the Penicillium genus elucidates a diverse pangenome and 15 lateral gene transfer events.</title>
        <authorList>
            <person name="Petersen C."/>
            <person name="Sorensen T."/>
            <person name="Nielsen M.R."/>
            <person name="Sondergaard T.E."/>
            <person name="Sorensen J.L."/>
            <person name="Fitzpatrick D.A."/>
            <person name="Frisvad J.C."/>
            <person name="Nielsen K.L."/>
        </authorList>
    </citation>
    <scope>NUCLEOTIDE SEQUENCE [LARGE SCALE GENOMIC DNA]</scope>
    <source>
        <strain evidence="6 7">IBT 3361</strain>
    </source>
</reference>
<evidence type="ECO:0000259" key="5">
    <source>
        <dbReference type="PROSITE" id="PS50075"/>
    </source>
</evidence>
<dbReference type="Pfam" id="PF00668">
    <property type="entry name" value="Condensation"/>
    <property type="match status" value="2"/>
</dbReference>